<dbReference type="PANTHER" id="PTHR43157:SF31">
    <property type="entry name" value="PHOSPHATIDYLINOSITOL-GLYCAN BIOSYNTHESIS CLASS F PROTEIN"/>
    <property type="match status" value="1"/>
</dbReference>
<dbReference type="Gene3D" id="3.40.50.720">
    <property type="entry name" value="NAD(P)-binding Rossmann-like Domain"/>
    <property type="match status" value="1"/>
</dbReference>
<sequence>MTRVVTRAGATTGRPTHCVVTGANTGIGLETARALARTYDVVTLACRDETRARAAMATIGADDLCDAELRFASLDLSSLASIEDFGRAMRAADEAIDAFVANAGVMALPTATRTRDGFETQVGVNHLGHYAAIGWVFPLIERAGRETGDARVVVVSSEAHRIASRGLRRDDLFGETRYGAWTQYGQSKLANVLFANELARRCEGRGVTVASLHPGAVDTELGRYLQPPDAEVKWWQKKLYNFIRKFLKTPEQGAATSVFLARDVERGVANGKYFSDCREKTPAKTCLDEDDALWLWNRSAELTGVAFDLERV</sequence>
<dbReference type="EMBL" id="CAID01000002">
    <property type="protein sequence ID" value="CEG01187.1"/>
    <property type="molecule type" value="Genomic_DNA"/>
</dbReference>
<dbReference type="AlphaFoldDB" id="A0A090M7Z8"/>
<evidence type="ECO:0000256" key="1">
    <source>
        <dbReference type="ARBA" id="ARBA00023002"/>
    </source>
</evidence>
<dbReference type="KEGG" id="ota:OT_ostta02g04240"/>
<evidence type="ECO:0000313" key="2">
    <source>
        <dbReference type="EMBL" id="CEG01187.1"/>
    </source>
</evidence>
<reference evidence="3" key="1">
    <citation type="journal article" date="2006" name="Proc. Natl. Acad. Sci. U.S.A.">
        <title>Genome analysis of the smallest free-living eukaryote Ostreococcus tauri unveils many unique features.</title>
        <authorList>
            <person name="Derelle E."/>
            <person name="Ferraz C."/>
            <person name="Rombauts S."/>
            <person name="Rouze P."/>
            <person name="Worden A.Z."/>
            <person name="Robbens S."/>
            <person name="Partensky F."/>
            <person name="Degroeve S."/>
            <person name="Echeynie S."/>
            <person name="Cooke R."/>
            <person name="Saeys Y."/>
            <person name="Wuyts J."/>
            <person name="Jabbari K."/>
            <person name="Bowler C."/>
            <person name="Panaud O."/>
            <person name="Piegu B."/>
            <person name="Ball S.G."/>
            <person name="Ral J.-P."/>
            <person name="Bouget F.-Y."/>
            <person name="Piganeau G."/>
            <person name="De Baets B."/>
            <person name="Picard A."/>
            <person name="Delseny M."/>
            <person name="Demaille J."/>
            <person name="Van de Peer Y."/>
            <person name="Moreau H."/>
        </authorList>
    </citation>
    <scope>NUCLEOTIDE SEQUENCE [LARGE SCALE GENOMIC DNA]</scope>
    <source>
        <strain evidence="3">OTTH 0595 / CCAP 157/2 / RCC745</strain>
    </source>
</reference>
<comment type="caution">
    <text evidence="2">The sequence shown here is derived from an EMBL/GenBank/DDBJ whole genome shotgun (WGS) entry which is preliminary data.</text>
</comment>
<name>A0A090M7Z8_OSTTA</name>
<gene>
    <name evidence="2" type="ORF">OT_ostta02g04240</name>
</gene>
<dbReference type="RefSeq" id="XP_003075272.2">
    <property type="nucleotide sequence ID" value="XM_003075224.2"/>
</dbReference>
<dbReference type="GO" id="GO:0016491">
    <property type="term" value="F:oxidoreductase activity"/>
    <property type="evidence" value="ECO:0007669"/>
    <property type="project" value="UniProtKB-KW"/>
</dbReference>
<accession>A0A090M7Z8</accession>
<organism evidence="2 3">
    <name type="scientific">Ostreococcus tauri</name>
    <name type="common">Marine green alga</name>
    <dbReference type="NCBI Taxonomy" id="70448"/>
    <lineage>
        <taxon>Eukaryota</taxon>
        <taxon>Viridiplantae</taxon>
        <taxon>Chlorophyta</taxon>
        <taxon>Mamiellophyceae</taxon>
        <taxon>Mamiellales</taxon>
        <taxon>Bathycoccaceae</taxon>
        <taxon>Ostreococcus</taxon>
    </lineage>
</organism>
<dbReference type="CDD" id="cd05327">
    <property type="entry name" value="retinol-DH_like_SDR_c_like"/>
    <property type="match status" value="1"/>
</dbReference>
<keyword evidence="1" id="KW-0560">Oxidoreductase</keyword>
<dbReference type="OrthoDB" id="191139at2759"/>
<keyword evidence="3" id="KW-1185">Reference proteome</keyword>
<dbReference type="PANTHER" id="PTHR43157">
    <property type="entry name" value="PHOSPHATIDYLINOSITOL-GLYCAN BIOSYNTHESIS CLASS F PROTEIN-RELATED"/>
    <property type="match status" value="1"/>
</dbReference>
<dbReference type="Pfam" id="PF00106">
    <property type="entry name" value="adh_short"/>
    <property type="match status" value="2"/>
</dbReference>
<dbReference type="PRINTS" id="PR00081">
    <property type="entry name" value="GDHRDH"/>
</dbReference>
<dbReference type="InterPro" id="IPR002347">
    <property type="entry name" value="SDR_fam"/>
</dbReference>
<protein>
    <submittedName>
        <fullName evidence="2">Short-chain dehydrogenase/reductase SDR</fullName>
    </submittedName>
</protein>
<dbReference type="SUPFAM" id="SSF51735">
    <property type="entry name" value="NAD(P)-binding Rossmann-fold domains"/>
    <property type="match status" value="1"/>
</dbReference>
<dbReference type="GeneID" id="9836801"/>
<proteinExistence type="predicted"/>
<evidence type="ECO:0000313" key="3">
    <source>
        <dbReference type="Proteomes" id="UP000009170"/>
    </source>
</evidence>
<dbReference type="STRING" id="70448.A0A090M7Z8"/>
<dbReference type="InParanoid" id="A0A090M7Z8"/>
<dbReference type="InterPro" id="IPR036291">
    <property type="entry name" value="NAD(P)-bd_dom_sf"/>
</dbReference>
<reference evidence="2 3" key="2">
    <citation type="journal article" date="2014" name="BMC Genomics">
        <title>An improved genome of the model marine alga Ostreococcus tauri unfolds by assessing Illumina de novo assemblies.</title>
        <authorList>
            <person name="Blanc-Mathieu R."/>
            <person name="Verhelst B."/>
            <person name="Derelle E."/>
            <person name="Rombauts S."/>
            <person name="Bouget F.Y."/>
            <person name="Carre I."/>
            <person name="Chateau A."/>
            <person name="Eyre-Walker A."/>
            <person name="Grimsley N."/>
            <person name="Moreau H."/>
            <person name="Piegu B."/>
            <person name="Rivals E."/>
            <person name="Schackwitz W."/>
            <person name="Van de Peer Y."/>
            <person name="Piganeau G."/>
        </authorList>
    </citation>
    <scope>NUCLEOTIDE SEQUENCE [LARGE SCALE GENOMIC DNA]</scope>
    <source>
        <strain evidence="3">OTTH 0595 / CCAP 157/2 / RCC745</strain>
    </source>
</reference>
<dbReference type="Proteomes" id="UP000009170">
    <property type="component" value="Unassembled WGS sequence"/>
</dbReference>